<dbReference type="Pfam" id="PF00324">
    <property type="entry name" value="AA_permease"/>
    <property type="match status" value="1"/>
</dbReference>
<dbReference type="RefSeq" id="WP_105416480.1">
    <property type="nucleotide sequence ID" value="NZ_PUIO01000020.1"/>
</dbReference>
<feature type="region of interest" description="Disordered" evidence="5">
    <location>
        <begin position="1"/>
        <end position="21"/>
    </location>
</feature>
<accession>A0A2S8J958</accession>
<dbReference type="GO" id="GO:0016020">
    <property type="term" value="C:membrane"/>
    <property type="evidence" value="ECO:0007669"/>
    <property type="project" value="UniProtKB-SubCell"/>
</dbReference>
<protein>
    <submittedName>
        <fullName evidence="8">Amino acid permease</fullName>
    </submittedName>
</protein>
<feature type="transmembrane region" description="Helical" evidence="6">
    <location>
        <begin position="418"/>
        <end position="440"/>
    </location>
</feature>
<feature type="transmembrane region" description="Helical" evidence="6">
    <location>
        <begin position="246"/>
        <end position="265"/>
    </location>
</feature>
<comment type="caution">
    <text evidence="8">The sequence shown here is derived from an EMBL/GenBank/DDBJ whole genome shotgun (WGS) entry which is preliminary data.</text>
</comment>
<feature type="transmembrane region" description="Helical" evidence="6">
    <location>
        <begin position="62"/>
        <end position="85"/>
    </location>
</feature>
<feature type="transmembrane region" description="Helical" evidence="6">
    <location>
        <begin position="349"/>
        <end position="372"/>
    </location>
</feature>
<feature type="transmembrane region" description="Helical" evidence="6">
    <location>
        <begin position="106"/>
        <end position="130"/>
    </location>
</feature>
<evidence type="ECO:0000256" key="5">
    <source>
        <dbReference type="SAM" id="MobiDB-lite"/>
    </source>
</evidence>
<feature type="transmembrane region" description="Helical" evidence="6">
    <location>
        <begin position="210"/>
        <end position="234"/>
    </location>
</feature>
<dbReference type="PANTHER" id="PTHR42770:SF16">
    <property type="entry name" value="AMINO ACID PERMEASE"/>
    <property type="match status" value="1"/>
</dbReference>
<proteinExistence type="predicted"/>
<gene>
    <name evidence="8" type="ORF">C5613_18095</name>
</gene>
<dbReference type="PIRSF" id="PIRSF006060">
    <property type="entry name" value="AA_transporter"/>
    <property type="match status" value="1"/>
</dbReference>
<comment type="subcellular location">
    <subcellularLocation>
        <location evidence="1">Membrane</location>
        <topology evidence="1">Multi-pass membrane protein</topology>
    </subcellularLocation>
</comment>
<evidence type="ECO:0000256" key="3">
    <source>
        <dbReference type="ARBA" id="ARBA00022989"/>
    </source>
</evidence>
<keyword evidence="2 6" id="KW-0812">Transmembrane</keyword>
<dbReference type="EMBL" id="PUIO01000020">
    <property type="protein sequence ID" value="PQP23555.1"/>
    <property type="molecule type" value="Genomic_DNA"/>
</dbReference>
<evidence type="ECO:0000313" key="8">
    <source>
        <dbReference type="EMBL" id="PQP23555.1"/>
    </source>
</evidence>
<dbReference type="Gene3D" id="1.20.1740.10">
    <property type="entry name" value="Amino acid/polyamine transporter I"/>
    <property type="match status" value="1"/>
</dbReference>
<evidence type="ECO:0000256" key="6">
    <source>
        <dbReference type="SAM" id="Phobius"/>
    </source>
</evidence>
<evidence type="ECO:0000256" key="2">
    <source>
        <dbReference type="ARBA" id="ARBA00022692"/>
    </source>
</evidence>
<feature type="transmembrane region" description="Helical" evidence="6">
    <location>
        <begin position="306"/>
        <end position="328"/>
    </location>
</feature>
<dbReference type="InterPro" id="IPR050367">
    <property type="entry name" value="APC_superfamily"/>
</dbReference>
<evidence type="ECO:0000256" key="1">
    <source>
        <dbReference type="ARBA" id="ARBA00004141"/>
    </source>
</evidence>
<feature type="transmembrane region" description="Helical" evidence="6">
    <location>
        <begin position="170"/>
        <end position="190"/>
    </location>
</feature>
<dbReference type="GO" id="GO:0055085">
    <property type="term" value="P:transmembrane transport"/>
    <property type="evidence" value="ECO:0007669"/>
    <property type="project" value="InterPro"/>
</dbReference>
<organism evidence="8 9">
    <name type="scientific">Rhodococcus opacus</name>
    <name type="common">Nocardia opaca</name>
    <dbReference type="NCBI Taxonomy" id="37919"/>
    <lineage>
        <taxon>Bacteria</taxon>
        <taxon>Bacillati</taxon>
        <taxon>Actinomycetota</taxon>
        <taxon>Actinomycetes</taxon>
        <taxon>Mycobacteriales</taxon>
        <taxon>Nocardiaceae</taxon>
        <taxon>Rhodococcus</taxon>
    </lineage>
</organism>
<reference evidence="9" key="1">
    <citation type="submission" date="2018-02" db="EMBL/GenBank/DDBJ databases">
        <title>Draft genome sequencing of Rhodococcus opacus KU647198.</title>
        <authorList>
            <person name="Zheng B.-X."/>
        </authorList>
    </citation>
    <scope>NUCLEOTIDE SEQUENCE [LARGE SCALE GENOMIC DNA]</scope>
    <source>
        <strain evidence="9">04-OD7</strain>
    </source>
</reference>
<feature type="domain" description="Amino acid permease/ SLC12A" evidence="7">
    <location>
        <begin position="31"/>
        <end position="451"/>
    </location>
</feature>
<feature type="transmembrane region" description="Helical" evidence="6">
    <location>
        <begin position="142"/>
        <end position="163"/>
    </location>
</feature>
<evidence type="ECO:0000313" key="9">
    <source>
        <dbReference type="Proteomes" id="UP000239290"/>
    </source>
</evidence>
<dbReference type="AlphaFoldDB" id="A0A2S8J958"/>
<dbReference type="PANTHER" id="PTHR42770">
    <property type="entry name" value="AMINO ACID TRANSPORTER-RELATED"/>
    <property type="match status" value="1"/>
</dbReference>
<feature type="transmembrane region" description="Helical" evidence="6">
    <location>
        <begin position="452"/>
        <end position="472"/>
    </location>
</feature>
<keyword evidence="4 6" id="KW-0472">Membrane</keyword>
<dbReference type="InterPro" id="IPR004841">
    <property type="entry name" value="AA-permease/SLC12A_dom"/>
</dbReference>
<feature type="transmembrane region" description="Helical" evidence="6">
    <location>
        <begin position="31"/>
        <end position="50"/>
    </location>
</feature>
<feature type="transmembrane region" description="Helical" evidence="6">
    <location>
        <begin position="384"/>
        <end position="406"/>
    </location>
</feature>
<evidence type="ECO:0000256" key="4">
    <source>
        <dbReference type="ARBA" id="ARBA00023136"/>
    </source>
</evidence>
<feature type="compositionally biased region" description="Basic and acidic residues" evidence="5">
    <location>
        <begin position="1"/>
        <end position="12"/>
    </location>
</feature>
<name>A0A2S8J958_RHOOP</name>
<sequence>MANDRVVRRESGGEAQQAGELRPGRLSAPEIVFFVVAAAAPMAVFVGTGPNSLRLGGVGLPGVMIVTGLILLLFASGFTAMSRYARDAGAFYAYVSRGLGVNMGNGTAVMTTVAYGACVIGFTGYIGYYASGTASSLLGVDLPWQVWSLVFAAIMAVLGFCQVDIGAKVLAILLTLEVGVIVVLVVSIWVKGGPEPVSAEPFTVDNVLLSGGSGTLFMLAFGSYLGFEGTAIYAEEAKRPERTIPIATYVAVGFLSLFYAVTLWTQSYGFGVRGSLEMAQSDDFLNMAFIQSDQYAGKAVTVALEVLIVTSFFACILAFHNACTRYLYSLGRGGLLPRGLAKTHRRMHSPYFASVVLSVITFAALGAAMVFGLDPFLQLGNWSYASGVIGIVAAQALCAFAVVFFFRRDQRGHSWFRVVGAPLLGGIGLAVAVVLIVAKFDVISGYTDMSTNMVMISVMPVSFLVGIGLGWVRRRRGHALGVCEPNESPTRAGA</sequence>
<dbReference type="Proteomes" id="UP000239290">
    <property type="component" value="Unassembled WGS sequence"/>
</dbReference>
<evidence type="ECO:0000259" key="7">
    <source>
        <dbReference type="Pfam" id="PF00324"/>
    </source>
</evidence>
<keyword evidence="3 6" id="KW-1133">Transmembrane helix</keyword>